<comment type="caution">
    <text evidence="1">The sequence shown here is derived from an EMBL/GenBank/DDBJ whole genome shotgun (WGS) entry which is preliminary data.</text>
</comment>
<proteinExistence type="predicted"/>
<dbReference type="EMBL" id="BMAV01002297">
    <property type="protein sequence ID" value="GFY41114.1"/>
    <property type="molecule type" value="Genomic_DNA"/>
</dbReference>
<gene>
    <name evidence="1" type="ORF">TNIN_360661</name>
</gene>
<keyword evidence="2" id="KW-1185">Reference proteome</keyword>
<dbReference type="Proteomes" id="UP000886998">
    <property type="component" value="Unassembled WGS sequence"/>
</dbReference>
<name>A0A8X6WVC9_9ARAC</name>
<evidence type="ECO:0000313" key="2">
    <source>
        <dbReference type="Proteomes" id="UP000886998"/>
    </source>
</evidence>
<evidence type="ECO:0000313" key="1">
    <source>
        <dbReference type="EMBL" id="GFY41114.1"/>
    </source>
</evidence>
<reference evidence="1" key="1">
    <citation type="submission" date="2020-08" db="EMBL/GenBank/DDBJ databases">
        <title>Multicomponent nature underlies the extraordinary mechanical properties of spider dragline silk.</title>
        <authorList>
            <person name="Kono N."/>
            <person name="Nakamura H."/>
            <person name="Mori M."/>
            <person name="Yoshida Y."/>
            <person name="Ohtoshi R."/>
            <person name="Malay A.D."/>
            <person name="Moran D.A.P."/>
            <person name="Tomita M."/>
            <person name="Numata K."/>
            <person name="Arakawa K."/>
        </authorList>
    </citation>
    <scope>NUCLEOTIDE SEQUENCE</scope>
</reference>
<organism evidence="1 2">
    <name type="scientific">Trichonephila inaurata madagascariensis</name>
    <dbReference type="NCBI Taxonomy" id="2747483"/>
    <lineage>
        <taxon>Eukaryota</taxon>
        <taxon>Metazoa</taxon>
        <taxon>Ecdysozoa</taxon>
        <taxon>Arthropoda</taxon>
        <taxon>Chelicerata</taxon>
        <taxon>Arachnida</taxon>
        <taxon>Araneae</taxon>
        <taxon>Araneomorphae</taxon>
        <taxon>Entelegynae</taxon>
        <taxon>Araneoidea</taxon>
        <taxon>Nephilidae</taxon>
        <taxon>Trichonephila</taxon>
        <taxon>Trichonephila inaurata</taxon>
    </lineage>
</organism>
<sequence>MDGIPPYMCSIEVIGLENSSQLEDETLNNDNSTGCPAENFRFRGNVGTNDDIEIPITFENRLLDVPLFVLNVWLDRLEAHMNG</sequence>
<accession>A0A8X6WVC9</accession>
<dbReference type="AlphaFoldDB" id="A0A8X6WVC9"/>
<protein>
    <submittedName>
        <fullName evidence="1">Uncharacterized protein</fullName>
    </submittedName>
</protein>